<evidence type="ECO:0000256" key="4">
    <source>
        <dbReference type="PROSITE-ProRule" id="PRU00047"/>
    </source>
</evidence>
<dbReference type="AlphaFoldDB" id="A0A835RYW8"/>
<keyword evidence="2 4" id="KW-0863">Zinc-finger</keyword>
<dbReference type="PANTHER" id="PTHR33680">
    <property type="entry name" value="OS07G0190500 PROTEIN"/>
    <property type="match status" value="1"/>
</dbReference>
<gene>
    <name evidence="8" type="ORF">HPP92_005502</name>
</gene>
<evidence type="ECO:0000256" key="1">
    <source>
        <dbReference type="ARBA" id="ARBA00022723"/>
    </source>
</evidence>
<feature type="domain" description="CCHC-type" evidence="6">
    <location>
        <begin position="208"/>
        <end position="223"/>
    </location>
</feature>
<dbReference type="Pfam" id="PF00098">
    <property type="entry name" value="zf-CCHC"/>
    <property type="match status" value="1"/>
</dbReference>
<evidence type="ECO:0000256" key="2">
    <source>
        <dbReference type="ARBA" id="ARBA00022771"/>
    </source>
</evidence>
<dbReference type="Proteomes" id="UP000639772">
    <property type="component" value="Unassembled WGS sequence"/>
</dbReference>
<dbReference type="OrthoDB" id="430051at2759"/>
<dbReference type="SUPFAM" id="SSF57756">
    <property type="entry name" value="Retrovirus zinc finger-like domains"/>
    <property type="match status" value="2"/>
</dbReference>
<evidence type="ECO:0000259" key="7">
    <source>
        <dbReference type="PROSITE" id="PS51999"/>
    </source>
</evidence>
<dbReference type="EMBL" id="JADCNM010000002">
    <property type="protein sequence ID" value="KAG0494508.1"/>
    <property type="molecule type" value="Genomic_DNA"/>
</dbReference>
<reference evidence="8 9" key="1">
    <citation type="journal article" date="2020" name="Nat. Food">
        <title>A phased Vanilla planifolia genome enables genetic improvement of flavour and production.</title>
        <authorList>
            <person name="Hasing T."/>
            <person name="Tang H."/>
            <person name="Brym M."/>
            <person name="Khazi F."/>
            <person name="Huang T."/>
            <person name="Chambers A.H."/>
        </authorList>
    </citation>
    <scope>NUCLEOTIDE SEQUENCE [LARGE SCALE GENOMIC DNA]</scope>
    <source>
        <tissue evidence="8">Leaf</tissue>
    </source>
</reference>
<dbReference type="Pfam" id="PF06839">
    <property type="entry name" value="Zn_ribbon_GRF"/>
    <property type="match status" value="1"/>
</dbReference>
<accession>A0A835RYW8</accession>
<sequence>MYSRSCFPYSVQVSSIGDSTNYDVDYLGCVGGCDDILRELIEICGTGSRNATPMTAREPSVPLNNQRRHNGTNLCTSCRQTGHSSNDCSSQPSRSGRSQSSGAVSSRNGNILCDCGEPCTLKTANTEKNRGRNFYCCQARVCNTFIWEDNQDNGAAQGRYGSWEWRQIIIHHRKKGWPWPWPWSRAEGAQTDGLTFVSATGEQVPIACYVCGDISHFANACPNRGRRINCRVTSDNQLLARNLPISFIRSIAHRFKTVSSPSIHRAISTIAARPVVAARRVRGRTEPFRLRLEHEPCPRRDHLILLLQNPRRICCHQKLDHRQHQQEKDDKSPC</sequence>
<dbReference type="InterPro" id="IPR001878">
    <property type="entry name" value="Znf_CCHC"/>
</dbReference>
<feature type="compositionally biased region" description="Low complexity" evidence="5">
    <location>
        <begin position="89"/>
        <end position="107"/>
    </location>
</feature>
<evidence type="ECO:0000313" key="8">
    <source>
        <dbReference type="EMBL" id="KAG0494508.1"/>
    </source>
</evidence>
<name>A0A835RYW8_VANPL</name>
<evidence type="ECO:0000259" key="6">
    <source>
        <dbReference type="PROSITE" id="PS50158"/>
    </source>
</evidence>
<feature type="domain" description="GRF-type" evidence="7">
    <location>
        <begin position="113"/>
        <end position="151"/>
    </location>
</feature>
<evidence type="ECO:0000256" key="5">
    <source>
        <dbReference type="SAM" id="MobiDB-lite"/>
    </source>
</evidence>
<dbReference type="GO" id="GO:0003676">
    <property type="term" value="F:nucleic acid binding"/>
    <property type="evidence" value="ECO:0007669"/>
    <property type="project" value="InterPro"/>
</dbReference>
<keyword evidence="3" id="KW-0862">Zinc</keyword>
<feature type="region of interest" description="Disordered" evidence="5">
    <location>
        <begin position="82"/>
        <end position="107"/>
    </location>
</feature>
<evidence type="ECO:0000256" key="3">
    <source>
        <dbReference type="ARBA" id="ARBA00022833"/>
    </source>
</evidence>
<evidence type="ECO:0008006" key="10">
    <source>
        <dbReference type="Google" id="ProtNLM"/>
    </source>
</evidence>
<keyword evidence="1" id="KW-0479">Metal-binding</keyword>
<dbReference type="PROSITE" id="PS50158">
    <property type="entry name" value="ZF_CCHC"/>
    <property type="match status" value="1"/>
</dbReference>
<evidence type="ECO:0000313" key="9">
    <source>
        <dbReference type="Proteomes" id="UP000639772"/>
    </source>
</evidence>
<comment type="caution">
    <text evidence="8">The sequence shown here is derived from an EMBL/GenBank/DDBJ whole genome shotgun (WGS) entry which is preliminary data.</text>
</comment>
<protein>
    <recommendedName>
        <fullName evidence="10">CCHC-type domain-containing protein</fullName>
    </recommendedName>
</protein>
<dbReference type="SMART" id="SM00343">
    <property type="entry name" value="ZnF_C2HC"/>
    <property type="match status" value="2"/>
</dbReference>
<proteinExistence type="predicted"/>
<dbReference type="PROSITE" id="PS51999">
    <property type="entry name" value="ZF_GRF"/>
    <property type="match status" value="1"/>
</dbReference>
<organism evidence="8 9">
    <name type="scientific">Vanilla planifolia</name>
    <name type="common">Vanilla</name>
    <dbReference type="NCBI Taxonomy" id="51239"/>
    <lineage>
        <taxon>Eukaryota</taxon>
        <taxon>Viridiplantae</taxon>
        <taxon>Streptophyta</taxon>
        <taxon>Embryophyta</taxon>
        <taxon>Tracheophyta</taxon>
        <taxon>Spermatophyta</taxon>
        <taxon>Magnoliopsida</taxon>
        <taxon>Liliopsida</taxon>
        <taxon>Asparagales</taxon>
        <taxon>Orchidaceae</taxon>
        <taxon>Vanilloideae</taxon>
        <taxon>Vanilleae</taxon>
        <taxon>Vanilla</taxon>
    </lineage>
</organism>
<dbReference type="InterPro" id="IPR036875">
    <property type="entry name" value="Znf_CCHC_sf"/>
</dbReference>
<dbReference type="GO" id="GO:0008270">
    <property type="term" value="F:zinc ion binding"/>
    <property type="evidence" value="ECO:0007669"/>
    <property type="project" value="UniProtKB-KW"/>
</dbReference>
<dbReference type="InterPro" id="IPR010666">
    <property type="entry name" value="Znf_GRF"/>
</dbReference>
<dbReference type="PANTHER" id="PTHR33680:SF1">
    <property type="entry name" value="OS05G0489500 PROTEIN"/>
    <property type="match status" value="1"/>
</dbReference>